<protein>
    <submittedName>
        <fullName evidence="4">Serine/threonine protein kinase</fullName>
    </submittedName>
</protein>
<dbReference type="PROSITE" id="PS50088">
    <property type="entry name" value="ANK_REPEAT"/>
    <property type="match status" value="2"/>
</dbReference>
<proteinExistence type="predicted"/>
<reference evidence="4" key="2">
    <citation type="submission" date="2020-09" db="EMBL/GenBank/DDBJ databases">
        <authorList>
            <person name="Sun Q."/>
            <person name="Ohkuma M."/>
        </authorList>
    </citation>
    <scope>NUCLEOTIDE SEQUENCE</scope>
    <source>
        <strain evidence="4">JCM 4784</strain>
    </source>
</reference>
<name>A0A918ZFG9_9ACTN</name>
<dbReference type="PRINTS" id="PR01415">
    <property type="entry name" value="ANKYRIN"/>
</dbReference>
<dbReference type="PANTHER" id="PTHR24171:SF9">
    <property type="entry name" value="ANKYRIN REPEAT DOMAIN-CONTAINING PROTEIN 39"/>
    <property type="match status" value="1"/>
</dbReference>
<keyword evidence="4" id="KW-0723">Serine/threonine-protein kinase</keyword>
<evidence type="ECO:0000256" key="3">
    <source>
        <dbReference type="PROSITE-ProRule" id="PRU00023"/>
    </source>
</evidence>
<evidence type="ECO:0000313" key="5">
    <source>
        <dbReference type="Proteomes" id="UP000608024"/>
    </source>
</evidence>
<dbReference type="Pfam" id="PF12796">
    <property type="entry name" value="Ank_2"/>
    <property type="match status" value="1"/>
</dbReference>
<keyword evidence="4" id="KW-0808">Transferase</keyword>
<dbReference type="PROSITE" id="PS50297">
    <property type="entry name" value="ANK_REP_REGION"/>
    <property type="match status" value="2"/>
</dbReference>
<dbReference type="AlphaFoldDB" id="A0A918ZFG9"/>
<feature type="repeat" description="ANK" evidence="3">
    <location>
        <begin position="43"/>
        <end position="75"/>
    </location>
</feature>
<dbReference type="Gene3D" id="1.25.40.20">
    <property type="entry name" value="Ankyrin repeat-containing domain"/>
    <property type="match status" value="1"/>
</dbReference>
<dbReference type="SUPFAM" id="SSF48403">
    <property type="entry name" value="Ankyrin repeat"/>
    <property type="match status" value="1"/>
</dbReference>
<evidence type="ECO:0000256" key="2">
    <source>
        <dbReference type="ARBA" id="ARBA00023043"/>
    </source>
</evidence>
<feature type="repeat" description="ANK" evidence="3">
    <location>
        <begin position="79"/>
        <end position="111"/>
    </location>
</feature>
<keyword evidence="2 3" id="KW-0040">ANK repeat</keyword>
<sequence>MIMNRRKRKKLTRHLFEALWPGDTARLRAVLRAGAGPEWRDSDGMTPLYSAAVSGRTKIVRVLLVAGAAPDTESRGLGSEGTPLCAAACWGHTETVRALLEHGADPNLREEDGTGRAPLDWALDMHHAQTADLLVAAGAVPRART</sequence>
<dbReference type="Pfam" id="PF00023">
    <property type="entry name" value="Ank"/>
    <property type="match status" value="1"/>
</dbReference>
<keyword evidence="4" id="KW-0418">Kinase</keyword>
<gene>
    <name evidence="4" type="ORF">GCM10018785_17500</name>
</gene>
<dbReference type="EMBL" id="BNBT01000017">
    <property type="protein sequence ID" value="GHE48444.1"/>
    <property type="molecule type" value="Genomic_DNA"/>
</dbReference>
<dbReference type="PANTHER" id="PTHR24171">
    <property type="entry name" value="ANKYRIN REPEAT DOMAIN-CONTAINING PROTEIN 39-RELATED"/>
    <property type="match status" value="1"/>
</dbReference>
<accession>A0A918ZFG9</accession>
<dbReference type="Proteomes" id="UP000608024">
    <property type="component" value="Unassembled WGS sequence"/>
</dbReference>
<organism evidence="4 5">
    <name type="scientific">Streptomyces longispororuber</name>
    <dbReference type="NCBI Taxonomy" id="68230"/>
    <lineage>
        <taxon>Bacteria</taxon>
        <taxon>Bacillati</taxon>
        <taxon>Actinomycetota</taxon>
        <taxon>Actinomycetes</taxon>
        <taxon>Kitasatosporales</taxon>
        <taxon>Streptomycetaceae</taxon>
        <taxon>Streptomyces</taxon>
    </lineage>
</organism>
<comment type="caution">
    <text evidence="4">The sequence shown here is derived from an EMBL/GenBank/DDBJ whole genome shotgun (WGS) entry which is preliminary data.</text>
</comment>
<keyword evidence="5" id="KW-1185">Reference proteome</keyword>
<dbReference type="GO" id="GO:0004674">
    <property type="term" value="F:protein serine/threonine kinase activity"/>
    <property type="evidence" value="ECO:0007669"/>
    <property type="project" value="UniProtKB-KW"/>
</dbReference>
<dbReference type="InterPro" id="IPR002110">
    <property type="entry name" value="Ankyrin_rpt"/>
</dbReference>
<dbReference type="InterPro" id="IPR036770">
    <property type="entry name" value="Ankyrin_rpt-contain_sf"/>
</dbReference>
<reference evidence="4" key="1">
    <citation type="journal article" date="2014" name="Int. J. Syst. Evol. Microbiol.">
        <title>Complete genome sequence of Corynebacterium casei LMG S-19264T (=DSM 44701T), isolated from a smear-ripened cheese.</title>
        <authorList>
            <consortium name="US DOE Joint Genome Institute (JGI-PGF)"/>
            <person name="Walter F."/>
            <person name="Albersmeier A."/>
            <person name="Kalinowski J."/>
            <person name="Ruckert C."/>
        </authorList>
    </citation>
    <scope>NUCLEOTIDE SEQUENCE</scope>
    <source>
        <strain evidence="4">JCM 4784</strain>
    </source>
</reference>
<dbReference type="SMART" id="SM00248">
    <property type="entry name" value="ANK"/>
    <property type="match status" value="3"/>
</dbReference>
<evidence type="ECO:0000256" key="1">
    <source>
        <dbReference type="ARBA" id="ARBA00022737"/>
    </source>
</evidence>
<keyword evidence="1" id="KW-0677">Repeat</keyword>
<evidence type="ECO:0000313" key="4">
    <source>
        <dbReference type="EMBL" id="GHE48444.1"/>
    </source>
</evidence>